<feature type="region of interest" description="Disordered" evidence="3">
    <location>
        <begin position="251"/>
        <end position="297"/>
    </location>
</feature>
<dbReference type="InterPro" id="IPR006164">
    <property type="entry name" value="DNA_bd_Ku70/Ku80"/>
</dbReference>
<evidence type="ECO:0000256" key="2">
    <source>
        <dbReference type="HAMAP-Rule" id="MF_01875"/>
    </source>
</evidence>
<keyword evidence="2" id="KW-0234">DNA repair</keyword>
<dbReference type="Pfam" id="PF02735">
    <property type="entry name" value="Ku"/>
    <property type="match status" value="1"/>
</dbReference>
<comment type="subunit">
    <text evidence="2">Homodimer. Interacts with LigD.</text>
</comment>
<dbReference type="PIRSF" id="PIRSF006493">
    <property type="entry name" value="Prok_Ku"/>
    <property type="match status" value="1"/>
</dbReference>
<dbReference type="SUPFAM" id="SSF100939">
    <property type="entry name" value="SPOC domain-like"/>
    <property type="match status" value="1"/>
</dbReference>
<keyword evidence="2" id="KW-0233">DNA recombination</keyword>
<evidence type="ECO:0000313" key="6">
    <source>
        <dbReference type="EMBL" id="ANY79584.1"/>
    </source>
</evidence>
<feature type="chain" id="PRO_5008535891" description="Non-homologous end joining protein Ku" evidence="4">
    <location>
        <begin position="29"/>
        <end position="297"/>
    </location>
</feature>
<dbReference type="EMBL" id="CP016616">
    <property type="protein sequence ID" value="ANY79584.1"/>
    <property type="molecule type" value="Genomic_DNA"/>
</dbReference>
<dbReference type="HAMAP" id="MF_01875">
    <property type="entry name" value="Prokaryotic_Ku"/>
    <property type="match status" value="1"/>
</dbReference>
<dbReference type="GO" id="GO:0003690">
    <property type="term" value="F:double-stranded DNA binding"/>
    <property type="evidence" value="ECO:0007669"/>
    <property type="project" value="UniProtKB-UniRule"/>
</dbReference>
<feature type="domain" description="Ku" evidence="5">
    <location>
        <begin position="55"/>
        <end position="185"/>
    </location>
</feature>
<accession>A0A1B2EHZ2</accession>
<proteinExistence type="inferred from homology"/>
<reference evidence="6" key="1">
    <citation type="submission" date="2016-07" db="EMBL/GenBank/DDBJ databases">
        <title>Microvirga ossetica sp. nov. a new species of rhizobia isolated from root nodules of the legume species Vicia alpestris Steven originated from North Ossetia region in the Caucasus.</title>
        <authorList>
            <person name="Safronova V.I."/>
            <person name="Kuznetsova I.G."/>
            <person name="Sazanova A.L."/>
            <person name="Belimov A."/>
            <person name="Andronov E."/>
            <person name="Osledkin Y.S."/>
            <person name="Onishchuk O.P."/>
            <person name="Kurchak O.N."/>
            <person name="Shaposhnikov A.I."/>
            <person name="Willems A."/>
            <person name="Tikhonovich I.A."/>
        </authorList>
    </citation>
    <scope>NUCLEOTIDE SEQUENCE [LARGE SCALE GENOMIC DNA]</scope>
    <source>
        <strain evidence="6">V5/3M</strain>
    </source>
</reference>
<evidence type="ECO:0000259" key="5">
    <source>
        <dbReference type="SMART" id="SM00559"/>
    </source>
</evidence>
<dbReference type="Gene3D" id="2.40.290.10">
    <property type="match status" value="1"/>
</dbReference>
<feature type="signal peptide" evidence="4">
    <location>
        <begin position="1"/>
        <end position="28"/>
    </location>
</feature>
<feature type="compositionally biased region" description="Basic residues" evidence="3">
    <location>
        <begin position="262"/>
        <end position="297"/>
    </location>
</feature>
<keyword evidence="4" id="KW-0732">Signal</keyword>
<comment type="function">
    <text evidence="2">With LigD forms a non-homologous end joining (NHEJ) DNA repair enzyme, which repairs dsDNA breaks with reduced fidelity. Binds linear dsDNA with 5'- and 3'- overhangs but not closed circular dsDNA nor ssDNA. Recruits and stimulates the ligase activity of LigD.</text>
</comment>
<dbReference type="PANTHER" id="PTHR41251">
    <property type="entry name" value="NON-HOMOLOGOUS END JOINING PROTEIN KU"/>
    <property type="match status" value="1"/>
</dbReference>
<evidence type="ECO:0000256" key="3">
    <source>
        <dbReference type="SAM" id="MobiDB-lite"/>
    </source>
</evidence>
<organism evidence="6">
    <name type="scientific">Microvirga ossetica</name>
    <dbReference type="NCBI Taxonomy" id="1882682"/>
    <lineage>
        <taxon>Bacteria</taxon>
        <taxon>Pseudomonadati</taxon>
        <taxon>Pseudomonadota</taxon>
        <taxon>Alphaproteobacteria</taxon>
        <taxon>Hyphomicrobiales</taxon>
        <taxon>Methylobacteriaceae</taxon>
        <taxon>Microvirga</taxon>
    </lineage>
</organism>
<gene>
    <name evidence="2" type="primary">ku</name>
    <name evidence="6" type="ORF">BB934_16240</name>
</gene>
<sequence length="297" mass="33180">MAPRANWKGYLKLSLVSCAVALYPATSASERVRFHTLNRETGNRVKRQFIDAETGEVVESDQQVKGYEIGKGSFIIMEDEELEAIRIESTHTIDIKSFVPRDQVDERYLDTPYYIAPDDKVAQEAFAVIRDAMQEKGRAGIARVVMARRERMILLEPLGKGIVATLLRYPYEVRGEDAYFESIPDLKLPAEMKNLAGHIIETKAADFDPSQFEDRYEKAVVDLIQSKQGGPTPKTPQAPKPSNVVNLMDALRKSVDADRPAGKAKKTVQKTSARRTPAKSASRKTPARARGQTRKAS</sequence>
<dbReference type="RefSeq" id="WP_099510602.1">
    <property type="nucleotide sequence ID" value="NZ_CP016616.1"/>
</dbReference>
<dbReference type="GO" id="GO:0006310">
    <property type="term" value="P:DNA recombination"/>
    <property type="evidence" value="ECO:0007669"/>
    <property type="project" value="UniProtKB-KW"/>
</dbReference>
<dbReference type="OrthoDB" id="9780854at2"/>
<keyword evidence="1 2" id="KW-0238">DNA-binding</keyword>
<dbReference type="CDD" id="cd00789">
    <property type="entry name" value="KU_like"/>
    <property type="match status" value="1"/>
</dbReference>
<dbReference type="NCBIfam" id="TIGR02772">
    <property type="entry name" value="Ku_bact"/>
    <property type="match status" value="1"/>
</dbReference>
<dbReference type="KEGG" id="moc:BB934_16240"/>
<evidence type="ECO:0000256" key="4">
    <source>
        <dbReference type="SAM" id="SignalP"/>
    </source>
</evidence>
<protein>
    <recommendedName>
        <fullName evidence="2">Non-homologous end joining protein Ku</fullName>
    </recommendedName>
</protein>
<comment type="similarity">
    <text evidence="2">Belongs to the prokaryotic Ku family.</text>
</comment>
<dbReference type="InterPro" id="IPR016194">
    <property type="entry name" value="SPOC-like_C_dom_sf"/>
</dbReference>
<dbReference type="InterPro" id="IPR009187">
    <property type="entry name" value="Prok_Ku"/>
</dbReference>
<dbReference type="GO" id="GO:0006303">
    <property type="term" value="P:double-strand break repair via nonhomologous end joining"/>
    <property type="evidence" value="ECO:0007669"/>
    <property type="project" value="UniProtKB-UniRule"/>
</dbReference>
<dbReference type="SMART" id="SM00559">
    <property type="entry name" value="Ku78"/>
    <property type="match status" value="1"/>
</dbReference>
<dbReference type="AlphaFoldDB" id="A0A1B2EHZ2"/>
<keyword evidence="2" id="KW-0227">DNA damage</keyword>
<dbReference type="PANTHER" id="PTHR41251:SF1">
    <property type="entry name" value="NON-HOMOLOGOUS END JOINING PROTEIN KU"/>
    <property type="match status" value="1"/>
</dbReference>
<evidence type="ECO:0000256" key="1">
    <source>
        <dbReference type="ARBA" id="ARBA00023125"/>
    </source>
</evidence>
<name>A0A1B2EHZ2_9HYPH</name>
<feature type="compositionally biased region" description="Basic and acidic residues" evidence="3">
    <location>
        <begin position="251"/>
        <end position="261"/>
    </location>
</feature>